<dbReference type="GO" id="GO:0003676">
    <property type="term" value="F:nucleic acid binding"/>
    <property type="evidence" value="ECO:0007669"/>
    <property type="project" value="InterPro"/>
</dbReference>
<sequence length="203" mass="23100">MDTLVFDIETQNFFTDPGVGWDNFEALKISAVGVYSYAKDEYACFEESEIEKLADLFRASRLLVGFSINRYDVPVLNCYFAKLGAPLRLDLLEKDRVDLLEEIEVATGGRISLHKLSEANLGAGKERTGAEAIALWREGKIEELKQYCLRDVELTKQLYDLSRDRGYLFVPNQRTGELVRAHFQGSGSGLTRKRHDAKHTRLF</sequence>
<organism evidence="2 3">
    <name type="scientific">Candidatus Liptonbacteria bacterium RIFCSPLOWO2_01_FULL_56_20</name>
    <dbReference type="NCBI Taxonomy" id="1798652"/>
    <lineage>
        <taxon>Bacteria</taxon>
        <taxon>Candidatus Liptoniibacteriota</taxon>
    </lineage>
</organism>
<comment type="caution">
    <text evidence="2">The sequence shown here is derived from an EMBL/GenBank/DDBJ whole genome shotgun (WGS) entry which is preliminary data.</text>
</comment>
<accession>A0A1G2CGX5</accession>
<dbReference type="STRING" id="1798652.A3A43_03200"/>
<dbReference type="SUPFAM" id="SSF53098">
    <property type="entry name" value="Ribonuclease H-like"/>
    <property type="match status" value="1"/>
</dbReference>
<dbReference type="AlphaFoldDB" id="A0A1G2CGX5"/>
<name>A0A1G2CGX5_9BACT</name>
<dbReference type="Pfam" id="PF13482">
    <property type="entry name" value="RNase_H_2"/>
    <property type="match status" value="1"/>
</dbReference>
<feature type="domain" description="YprB ribonuclease H-like" evidence="1">
    <location>
        <begin position="5"/>
        <end position="160"/>
    </location>
</feature>
<dbReference type="Proteomes" id="UP000178495">
    <property type="component" value="Unassembled WGS sequence"/>
</dbReference>
<gene>
    <name evidence="2" type="ORF">A3A43_03200</name>
</gene>
<dbReference type="InterPro" id="IPR036397">
    <property type="entry name" value="RNaseH_sf"/>
</dbReference>
<evidence type="ECO:0000313" key="2">
    <source>
        <dbReference type="EMBL" id="OGZ00636.1"/>
    </source>
</evidence>
<dbReference type="InterPro" id="IPR038720">
    <property type="entry name" value="YprB_RNase_H-like_dom"/>
</dbReference>
<protein>
    <recommendedName>
        <fullName evidence="1">YprB ribonuclease H-like domain-containing protein</fullName>
    </recommendedName>
</protein>
<proteinExistence type="predicted"/>
<reference evidence="2 3" key="1">
    <citation type="journal article" date="2016" name="Nat. Commun.">
        <title>Thousands of microbial genomes shed light on interconnected biogeochemical processes in an aquifer system.</title>
        <authorList>
            <person name="Anantharaman K."/>
            <person name="Brown C.T."/>
            <person name="Hug L.A."/>
            <person name="Sharon I."/>
            <person name="Castelle C.J."/>
            <person name="Probst A.J."/>
            <person name="Thomas B.C."/>
            <person name="Singh A."/>
            <person name="Wilkins M.J."/>
            <person name="Karaoz U."/>
            <person name="Brodie E.L."/>
            <person name="Williams K.H."/>
            <person name="Hubbard S.S."/>
            <person name="Banfield J.F."/>
        </authorList>
    </citation>
    <scope>NUCLEOTIDE SEQUENCE [LARGE SCALE GENOMIC DNA]</scope>
</reference>
<evidence type="ECO:0000313" key="3">
    <source>
        <dbReference type="Proteomes" id="UP000178495"/>
    </source>
</evidence>
<evidence type="ECO:0000259" key="1">
    <source>
        <dbReference type="Pfam" id="PF13482"/>
    </source>
</evidence>
<dbReference type="Gene3D" id="3.30.420.10">
    <property type="entry name" value="Ribonuclease H-like superfamily/Ribonuclease H"/>
    <property type="match status" value="1"/>
</dbReference>
<dbReference type="InterPro" id="IPR012337">
    <property type="entry name" value="RNaseH-like_sf"/>
</dbReference>
<dbReference type="EMBL" id="MHLC01000030">
    <property type="protein sequence ID" value="OGZ00636.1"/>
    <property type="molecule type" value="Genomic_DNA"/>
</dbReference>